<evidence type="ECO:0000313" key="5">
    <source>
        <dbReference type="EMBL" id="QDP97613.1"/>
    </source>
</evidence>
<organism evidence="5 6">
    <name type="scientific">Microlunatus elymi</name>
    <dbReference type="NCBI Taxonomy" id="2596828"/>
    <lineage>
        <taxon>Bacteria</taxon>
        <taxon>Bacillati</taxon>
        <taxon>Actinomycetota</taxon>
        <taxon>Actinomycetes</taxon>
        <taxon>Propionibacteriales</taxon>
        <taxon>Propionibacteriaceae</taxon>
        <taxon>Microlunatus</taxon>
    </lineage>
</organism>
<dbReference type="PANTHER" id="PTHR20857">
    <property type="entry name" value="THIAMINE-PHOSPHATE PYROPHOSPHORYLASE"/>
    <property type="match status" value="1"/>
</dbReference>
<dbReference type="Pfam" id="PF02581">
    <property type="entry name" value="TMP-TENI"/>
    <property type="match status" value="1"/>
</dbReference>
<evidence type="ECO:0000256" key="3">
    <source>
        <dbReference type="ARBA" id="ARBA00022977"/>
    </source>
</evidence>
<dbReference type="GO" id="GO:0005737">
    <property type="term" value="C:cytoplasm"/>
    <property type="evidence" value="ECO:0007669"/>
    <property type="project" value="TreeGrafter"/>
</dbReference>
<evidence type="ECO:0000259" key="4">
    <source>
        <dbReference type="Pfam" id="PF02581"/>
    </source>
</evidence>
<dbReference type="OrthoDB" id="3243336at2"/>
<keyword evidence="6" id="KW-1185">Reference proteome</keyword>
<dbReference type="CDD" id="cd00564">
    <property type="entry name" value="TMP_TenI"/>
    <property type="match status" value="1"/>
</dbReference>
<dbReference type="GO" id="GO:0009228">
    <property type="term" value="P:thiamine biosynthetic process"/>
    <property type="evidence" value="ECO:0007669"/>
    <property type="project" value="UniProtKB-KW"/>
</dbReference>
<dbReference type="AlphaFoldDB" id="A0A516Q2G0"/>
<proteinExistence type="predicted"/>
<evidence type="ECO:0000256" key="1">
    <source>
        <dbReference type="ARBA" id="ARBA00003814"/>
    </source>
</evidence>
<sequence length="232" mass="24871">MNVLIGVGAQVKLARLMLTTDTRSVRGDLGPFLEAAVAGGVDLVQIREPGLDHETELAALRTAWDVAARHRHLVVVTDSDRLATDFGADVVQLSNPGDSAELADFKARLGRFTRLGAEVATGAELQRLLDEPAIDYLLVDAADDFALAEQAAAAAPVAEVASKPWFAVGEYDAARLEQAIAAGVRRIAVSRTLTEADDPRTAARELSQRLREFWSADPDLTRLTFAALAEQA</sequence>
<protein>
    <submittedName>
        <fullName evidence="5">Thiamine phosphate synthase</fullName>
    </submittedName>
</protein>
<dbReference type="SUPFAM" id="SSF51391">
    <property type="entry name" value="Thiamin phosphate synthase"/>
    <property type="match status" value="1"/>
</dbReference>
<dbReference type="InterPro" id="IPR022998">
    <property type="entry name" value="ThiamineP_synth_TenI"/>
</dbReference>
<comment type="pathway">
    <text evidence="2">Cofactor biosynthesis; thiamine diphosphate biosynthesis.</text>
</comment>
<dbReference type="KEGG" id="mik:FOE78_18370"/>
<dbReference type="Proteomes" id="UP000319263">
    <property type="component" value="Chromosome"/>
</dbReference>
<reference evidence="5 6" key="1">
    <citation type="submission" date="2019-07" db="EMBL/GenBank/DDBJ databases">
        <title>Microlunatus dokdonensis sp. nov. isolated from the rhizospheric soil of the wild plant Elymus tsukushiensis.</title>
        <authorList>
            <person name="Ghim S.-Y."/>
            <person name="Hwang Y.-J."/>
            <person name="Son J.-S."/>
            <person name="Shin J.-H."/>
        </authorList>
    </citation>
    <scope>NUCLEOTIDE SEQUENCE [LARGE SCALE GENOMIC DNA]</scope>
    <source>
        <strain evidence="5 6">KUDC0627</strain>
    </source>
</reference>
<accession>A0A516Q2G0</accession>
<dbReference type="InterPro" id="IPR013785">
    <property type="entry name" value="Aldolase_TIM"/>
</dbReference>
<dbReference type="InterPro" id="IPR036206">
    <property type="entry name" value="ThiamineP_synth_sf"/>
</dbReference>
<keyword evidence="3" id="KW-0784">Thiamine biosynthesis</keyword>
<gene>
    <name evidence="5" type="ORF">FOE78_18370</name>
</gene>
<dbReference type="GO" id="GO:0004789">
    <property type="term" value="F:thiamine-phosphate diphosphorylase activity"/>
    <property type="evidence" value="ECO:0007669"/>
    <property type="project" value="TreeGrafter"/>
</dbReference>
<feature type="domain" description="Thiamine phosphate synthase/TenI" evidence="4">
    <location>
        <begin position="17"/>
        <end position="192"/>
    </location>
</feature>
<dbReference type="EMBL" id="CP041692">
    <property type="protein sequence ID" value="QDP97613.1"/>
    <property type="molecule type" value="Genomic_DNA"/>
</dbReference>
<comment type="function">
    <text evidence="1">Condenses 4-methyl-5-(beta-hydroxyethyl)thiazole monophosphate (THZ-P) and 2-methyl-4-amino-5-hydroxymethyl pyrimidine pyrophosphate (HMP-PP) to form thiamine monophosphate (TMP).</text>
</comment>
<dbReference type="RefSeq" id="WP_143987571.1">
    <property type="nucleotide sequence ID" value="NZ_CP041692.1"/>
</dbReference>
<evidence type="ECO:0000313" key="6">
    <source>
        <dbReference type="Proteomes" id="UP000319263"/>
    </source>
</evidence>
<dbReference type="Gene3D" id="3.20.20.70">
    <property type="entry name" value="Aldolase class I"/>
    <property type="match status" value="1"/>
</dbReference>
<dbReference type="PANTHER" id="PTHR20857:SF15">
    <property type="entry name" value="THIAMINE-PHOSPHATE SYNTHASE"/>
    <property type="match status" value="1"/>
</dbReference>
<name>A0A516Q2G0_9ACTN</name>
<evidence type="ECO:0000256" key="2">
    <source>
        <dbReference type="ARBA" id="ARBA00004948"/>
    </source>
</evidence>